<dbReference type="Proteomes" id="UP001489004">
    <property type="component" value="Unassembled WGS sequence"/>
</dbReference>
<sequence>MYRTADFFSASGFGAACEQEKYAPSESQAACLSRSAQQWDECSTVLEAAKHQEQVLDRLGSCSRVGRWGSAEFLEDAGIQDTTHMSLLDKLAHAGILQPQRQTPQPENSQQSSGMLARLASVSLIEADVLVGLLFR</sequence>
<gene>
    <name evidence="1" type="ORF">WJX72_010685</name>
</gene>
<evidence type="ECO:0000313" key="2">
    <source>
        <dbReference type="Proteomes" id="UP001489004"/>
    </source>
</evidence>
<dbReference type="PROSITE" id="PS51257">
    <property type="entry name" value="PROKAR_LIPOPROTEIN"/>
    <property type="match status" value="1"/>
</dbReference>
<protein>
    <submittedName>
        <fullName evidence="1">Uncharacterized protein</fullName>
    </submittedName>
</protein>
<dbReference type="AlphaFoldDB" id="A0AAW1R9E3"/>
<reference evidence="1 2" key="1">
    <citation type="journal article" date="2024" name="Nat. Commun.">
        <title>Phylogenomics reveals the evolutionary origins of lichenization in chlorophyte algae.</title>
        <authorList>
            <person name="Puginier C."/>
            <person name="Libourel C."/>
            <person name="Otte J."/>
            <person name="Skaloud P."/>
            <person name="Haon M."/>
            <person name="Grisel S."/>
            <person name="Petersen M."/>
            <person name="Berrin J.G."/>
            <person name="Delaux P.M."/>
            <person name="Dal Grande F."/>
            <person name="Keller J."/>
        </authorList>
    </citation>
    <scope>NUCLEOTIDE SEQUENCE [LARGE SCALE GENOMIC DNA]</scope>
    <source>
        <strain evidence="1 2">SAG 2043</strain>
    </source>
</reference>
<comment type="caution">
    <text evidence="1">The sequence shown here is derived from an EMBL/GenBank/DDBJ whole genome shotgun (WGS) entry which is preliminary data.</text>
</comment>
<name>A0AAW1R9E3_9CHLO</name>
<dbReference type="EMBL" id="JALJOR010000001">
    <property type="protein sequence ID" value="KAK9830269.1"/>
    <property type="molecule type" value="Genomic_DNA"/>
</dbReference>
<keyword evidence="2" id="KW-1185">Reference proteome</keyword>
<organism evidence="1 2">
    <name type="scientific">[Myrmecia] bisecta</name>
    <dbReference type="NCBI Taxonomy" id="41462"/>
    <lineage>
        <taxon>Eukaryota</taxon>
        <taxon>Viridiplantae</taxon>
        <taxon>Chlorophyta</taxon>
        <taxon>core chlorophytes</taxon>
        <taxon>Trebouxiophyceae</taxon>
        <taxon>Trebouxiales</taxon>
        <taxon>Trebouxiaceae</taxon>
        <taxon>Myrmecia</taxon>
    </lineage>
</organism>
<proteinExistence type="predicted"/>
<evidence type="ECO:0000313" key="1">
    <source>
        <dbReference type="EMBL" id="KAK9830269.1"/>
    </source>
</evidence>
<accession>A0AAW1R9E3</accession>